<accession>A0ABT3X003</accession>
<evidence type="ECO:0000256" key="4">
    <source>
        <dbReference type="ARBA" id="ARBA00022822"/>
    </source>
</evidence>
<proteinExistence type="inferred from homology"/>
<comment type="function">
    <text evidence="8">The alpha subunit is responsible for the aldol cleavage of indoleglycerol phosphate to indole and glyceraldehyde 3-phosphate.</text>
</comment>
<dbReference type="SUPFAM" id="SSF51366">
    <property type="entry name" value="Ribulose-phoshate binding barrel"/>
    <property type="match status" value="1"/>
</dbReference>
<evidence type="ECO:0000256" key="1">
    <source>
        <dbReference type="ARBA" id="ARBA00004733"/>
    </source>
</evidence>
<dbReference type="PANTHER" id="PTHR43406">
    <property type="entry name" value="TRYPTOPHAN SYNTHASE, ALPHA CHAIN"/>
    <property type="match status" value="1"/>
</dbReference>
<dbReference type="RefSeq" id="WP_267150107.1">
    <property type="nucleotide sequence ID" value="NZ_JAPMLT010000001.1"/>
</dbReference>
<dbReference type="EMBL" id="JAPMLT010000001">
    <property type="protein sequence ID" value="MCX7568870.1"/>
    <property type="molecule type" value="Genomic_DNA"/>
</dbReference>
<evidence type="ECO:0000256" key="3">
    <source>
        <dbReference type="ARBA" id="ARBA00022605"/>
    </source>
</evidence>
<sequence>MSRIGAIFQELKAKNEKAFIPFLTAGDPSLEITERLILELDAKGADIIEIGIPYSDPLADGPTIQAAAVRALAGGTRMPDVFALVRRVRPQVKAALVLFTYVNPVFQWGIDRFFETAKEVGADGAIIPDLPIEESGEAAAAAAKHGVDLIPLLAPNSRERIAKICEEAQGFVYVVAALGVTGVRDTVSEDLPQLIASVKEHTDLPVAVGFGVGRPEQAAQIGRHADGVIVGSAIVKGIGGIADALAAGDSALAEQKERELIDFAASLKEPLRSAEAPL</sequence>
<comment type="similarity">
    <text evidence="8 9">Belongs to the TrpA family.</text>
</comment>
<evidence type="ECO:0000256" key="9">
    <source>
        <dbReference type="RuleBase" id="RU003662"/>
    </source>
</evidence>
<keyword evidence="3 8" id="KW-0028">Amino-acid biosynthesis</keyword>
<comment type="pathway">
    <text evidence="1 8">Amino-acid biosynthesis; L-tryptophan biosynthesis; L-tryptophan from chorismate: step 5/5.</text>
</comment>
<dbReference type="CDD" id="cd04724">
    <property type="entry name" value="Tryptophan_synthase_alpha"/>
    <property type="match status" value="1"/>
</dbReference>
<dbReference type="PANTHER" id="PTHR43406:SF1">
    <property type="entry name" value="TRYPTOPHAN SYNTHASE ALPHA CHAIN, CHLOROPLASTIC"/>
    <property type="match status" value="1"/>
</dbReference>
<evidence type="ECO:0000256" key="7">
    <source>
        <dbReference type="ARBA" id="ARBA00049047"/>
    </source>
</evidence>
<dbReference type="InterPro" id="IPR018204">
    <property type="entry name" value="Trp_synthase_alpha_AS"/>
</dbReference>
<organism evidence="10 11">
    <name type="scientific">Tumebacillus lacus</name>
    <dbReference type="NCBI Taxonomy" id="2995335"/>
    <lineage>
        <taxon>Bacteria</taxon>
        <taxon>Bacillati</taxon>
        <taxon>Bacillota</taxon>
        <taxon>Bacilli</taxon>
        <taxon>Bacillales</taxon>
        <taxon>Alicyclobacillaceae</taxon>
        <taxon>Tumebacillus</taxon>
    </lineage>
</organism>
<feature type="active site" description="Proton acceptor" evidence="8">
    <location>
        <position position="60"/>
    </location>
</feature>
<dbReference type="InterPro" id="IPR013785">
    <property type="entry name" value="Aldolase_TIM"/>
</dbReference>
<dbReference type="GO" id="GO:0004834">
    <property type="term" value="F:tryptophan synthase activity"/>
    <property type="evidence" value="ECO:0007669"/>
    <property type="project" value="UniProtKB-EC"/>
</dbReference>
<dbReference type="Pfam" id="PF00290">
    <property type="entry name" value="Trp_syntA"/>
    <property type="match status" value="1"/>
</dbReference>
<gene>
    <name evidence="8 10" type="primary">trpA</name>
    <name evidence="10" type="ORF">OS242_02705</name>
</gene>
<dbReference type="EC" id="4.2.1.20" evidence="8"/>
<evidence type="ECO:0000256" key="8">
    <source>
        <dbReference type="HAMAP-Rule" id="MF_00131"/>
    </source>
</evidence>
<name>A0ABT3X003_9BACL</name>
<dbReference type="PROSITE" id="PS00167">
    <property type="entry name" value="TRP_SYNTHASE_ALPHA"/>
    <property type="match status" value="1"/>
</dbReference>
<comment type="caution">
    <text evidence="10">The sequence shown here is derived from an EMBL/GenBank/DDBJ whole genome shotgun (WGS) entry which is preliminary data.</text>
</comment>
<keyword evidence="11" id="KW-1185">Reference proteome</keyword>
<dbReference type="InterPro" id="IPR011060">
    <property type="entry name" value="RibuloseP-bd_barrel"/>
</dbReference>
<keyword evidence="4 8" id="KW-0822">Tryptophan biosynthesis</keyword>
<comment type="subunit">
    <text evidence="2 8">Tetramer of two alpha and two beta chains.</text>
</comment>
<protein>
    <recommendedName>
        <fullName evidence="8">Tryptophan synthase alpha chain</fullName>
        <ecNumber evidence="8">4.2.1.20</ecNumber>
    </recommendedName>
</protein>
<evidence type="ECO:0000256" key="6">
    <source>
        <dbReference type="ARBA" id="ARBA00023239"/>
    </source>
</evidence>
<dbReference type="NCBIfam" id="TIGR00262">
    <property type="entry name" value="trpA"/>
    <property type="match status" value="1"/>
</dbReference>
<keyword evidence="6 8" id="KW-0456">Lyase</keyword>
<reference evidence="10 11" key="1">
    <citation type="submission" date="2022-11" db="EMBL/GenBank/DDBJ databases">
        <title>Study of microbial diversity in lake waters.</title>
        <authorList>
            <person name="Zhang J."/>
        </authorList>
    </citation>
    <scope>NUCLEOTIDE SEQUENCE [LARGE SCALE GENOMIC DNA]</scope>
    <source>
        <strain evidence="10 11">DT12</strain>
    </source>
</reference>
<keyword evidence="5 8" id="KW-0057">Aromatic amino acid biosynthesis</keyword>
<evidence type="ECO:0000313" key="10">
    <source>
        <dbReference type="EMBL" id="MCX7568870.1"/>
    </source>
</evidence>
<evidence type="ECO:0000256" key="2">
    <source>
        <dbReference type="ARBA" id="ARBA00011270"/>
    </source>
</evidence>
<evidence type="ECO:0000313" key="11">
    <source>
        <dbReference type="Proteomes" id="UP001208017"/>
    </source>
</evidence>
<comment type="catalytic activity">
    <reaction evidence="7 8">
        <text>(1S,2R)-1-C-(indol-3-yl)glycerol 3-phosphate + L-serine = D-glyceraldehyde 3-phosphate + L-tryptophan + H2O</text>
        <dbReference type="Rhea" id="RHEA:10532"/>
        <dbReference type="ChEBI" id="CHEBI:15377"/>
        <dbReference type="ChEBI" id="CHEBI:33384"/>
        <dbReference type="ChEBI" id="CHEBI:57912"/>
        <dbReference type="ChEBI" id="CHEBI:58866"/>
        <dbReference type="ChEBI" id="CHEBI:59776"/>
        <dbReference type="EC" id="4.2.1.20"/>
    </reaction>
</comment>
<evidence type="ECO:0000256" key="5">
    <source>
        <dbReference type="ARBA" id="ARBA00023141"/>
    </source>
</evidence>
<feature type="active site" description="Proton acceptor" evidence="8">
    <location>
        <position position="49"/>
    </location>
</feature>
<dbReference type="Gene3D" id="3.20.20.70">
    <property type="entry name" value="Aldolase class I"/>
    <property type="match status" value="1"/>
</dbReference>
<dbReference type="HAMAP" id="MF_00131">
    <property type="entry name" value="Trp_synth_alpha"/>
    <property type="match status" value="1"/>
</dbReference>
<dbReference type="InterPro" id="IPR002028">
    <property type="entry name" value="Trp_synthase_suA"/>
</dbReference>
<dbReference type="Proteomes" id="UP001208017">
    <property type="component" value="Unassembled WGS sequence"/>
</dbReference>